<feature type="region of interest" description="Disordered" evidence="1">
    <location>
        <begin position="286"/>
        <end position="316"/>
    </location>
</feature>
<dbReference type="AlphaFoldDB" id="A0A542ESM0"/>
<name>A0A542ESM0_9ACTN</name>
<feature type="compositionally biased region" description="Polar residues" evidence="1">
    <location>
        <begin position="292"/>
        <end position="306"/>
    </location>
</feature>
<evidence type="ECO:0000313" key="2">
    <source>
        <dbReference type="EMBL" id="TQJ18341.1"/>
    </source>
</evidence>
<dbReference type="EMBL" id="VFMM01000001">
    <property type="protein sequence ID" value="TQJ18341.1"/>
    <property type="molecule type" value="Genomic_DNA"/>
</dbReference>
<evidence type="ECO:0000313" key="3">
    <source>
        <dbReference type="Proteomes" id="UP000316298"/>
    </source>
</evidence>
<reference evidence="2 3" key="1">
    <citation type="submission" date="2019-06" db="EMBL/GenBank/DDBJ databases">
        <title>Sequencing the genomes of 1000 actinobacteria strains.</title>
        <authorList>
            <person name="Klenk H.-P."/>
        </authorList>
    </citation>
    <scope>NUCLEOTIDE SEQUENCE [LARGE SCALE GENOMIC DNA]</scope>
    <source>
        <strain evidence="2 3">DSM 17305</strain>
    </source>
</reference>
<keyword evidence="3" id="KW-1185">Reference proteome</keyword>
<dbReference type="OrthoDB" id="3812884at2"/>
<proteinExistence type="predicted"/>
<organism evidence="2 3">
    <name type="scientific">Kribbella jejuensis</name>
    <dbReference type="NCBI Taxonomy" id="236068"/>
    <lineage>
        <taxon>Bacteria</taxon>
        <taxon>Bacillati</taxon>
        <taxon>Actinomycetota</taxon>
        <taxon>Actinomycetes</taxon>
        <taxon>Propionibacteriales</taxon>
        <taxon>Kribbellaceae</taxon>
        <taxon>Kribbella</taxon>
    </lineage>
</organism>
<comment type="caution">
    <text evidence="2">The sequence shown here is derived from an EMBL/GenBank/DDBJ whole genome shotgun (WGS) entry which is preliminary data.</text>
</comment>
<accession>A0A542ESM0</accession>
<sequence>MRPASFEEFMRVQHLAAINVTGADHSSWNGTYDVQPYELTDDGKLVLGSAGWDHTIRYDEERVLRPLREMFRYAGQQVDDATLLRYREALAVVYHENLHLLAGPGTEHADAQQDFRIDAVRAFEEGVTESYGHETLDDYIDELQLDLVAPGIKNVIGLMAYERFTPAAETLAYELGTLDEADRLEILRRMVVVNATGKWTVAAGIIADRYGLGAPHFATERVIAERRITNAMWKHFGKLPGLSIVASHQLFSRSAAVGHQAFEEAREIAGEYFARRISFGGVASPARGTSGWGTYSTRSGPPQSLNRRPEPPDLRP</sequence>
<evidence type="ECO:0000256" key="1">
    <source>
        <dbReference type="SAM" id="MobiDB-lite"/>
    </source>
</evidence>
<gene>
    <name evidence="2" type="ORF">FB475_2476</name>
</gene>
<protein>
    <submittedName>
        <fullName evidence="2">Uncharacterized protein</fullName>
    </submittedName>
</protein>
<dbReference type="RefSeq" id="WP_141855480.1">
    <property type="nucleotide sequence ID" value="NZ_BAAAKA010000016.1"/>
</dbReference>
<feature type="compositionally biased region" description="Basic and acidic residues" evidence="1">
    <location>
        <begin position="307"/>
        <end position="316"/>
    </location>
</feature>
<dbReference type="Proteomes" id="UP000316298">
    <property type="component" value="Unassembled WGS sequence"/>
</dbReference>